<evidence type="ECO:0000313" key="4">
    <source>
        <dbReference type="Proteomes" id="UP001499967"/>
    </source>
</evidence>
<reference evidence="4" key="1">
    <citation type="journal article" date="2019" name="Int. J. Syst. Evol. Microbiol.">
        <title>The Global Catalogue of Microorganisms (GCM) 10K type strain sequencing project: providing services to taxonomists for standard genome sequencing and annotation.</title>
        <authorList>
            <consortium name="The Broad Institute Genomics Platform"/>
            <consortium name="The Broad Institute Genome Sequencing Center for Infectious Disease"/>
            <person name="Wu L."/>
            <person name="Ma J."/>
        </authorList>
    </citation>
    <scope>NUCLEOTIDE SEQUENCE [LARGE SCALE GENOMIC DNA]</scope>
    <source>
        <strain evidence="4">JCM 11117</strain>
    </source>
</reference>
<dbReference type="Pfam" id="PF04075">
    <property type="entry name" value="F420H2_quin_red"/>
    <property type="match status" value="1"/>
</dbReference>
<evidence type="ECO:0000313" key="3">
    <source>
        <dbReference type="EMBL" id="GAA0948505.1"/>
    </source>
</evidence>
<dbReference type="Gene3D" id="2.30.110.10">
    <property type="entry name" value="Electron Transport, Fmn-binding Protein, Chain A"/>
    <property type="match status" value="1"/>
</dbReference>
<protein>
    <submittedName>
        <fullName evidence="3">Nitroreductase family deazaflavin-dependent oxidoreductase</fullName>
    </submittedName>
</protein>
<evidence type="ECO:0000256" key="2">
    <source>
        <dbReference type="ARBA" id="ARBA00049106"/>
    </source>
</evidence>
<comment type="catalytic activity">
    <reaction evidence="2">
        <text>oxidized coenzyme F420-(gamma-L-Glu)(n) + a quinol + H(+) = reduced coenzyme F420-(gamma-L-Glu)(n) + a quinone</text>
        <dbReference type="Rhea" id="RHEA:39663"/>
        <dbReference type="Rhea" id="RHEA-COMP:12939"/>
        <dbReference type="Rhea" id="RHEA-COMP:14378"/>
        <dbReference type="ChEBI" id="CHEBI:15378"/>
        <dbReference type="ChEBI" id="CHEBI:24646"/>
        <dbReference type="ChEBI" id="CHEBI:132124"/>
        <dbReference type="ChEBI" id="CHEBI:133980"/>
        <dbReference type="ChEBI" id="CHEBI:139511"/>
    </reaction>
</comment>
<dbReference type="Proteomes" id="UP001499967">
    <property type="component" value="Unassembled WGS sequence"/>
</dbReference>
<organism evidence="3 4">
    <name type="scientific">Pseudonocardia zijingensis</name>
    <dbReference type="NCBI Taxonomy" id="153376"/>
    <lineage>
        <taxon>Bacteria</taxon>
        <taxon>Bacillati</taxon>
        <taxon>Actinomycetota</taxon>
        <taxon>Actinomycetes</taxon>
        <taxon>Pseudonocardiales</taxon>
        <taxon>Pseudonocardiaceae</taxon>
        <taxon>Pseudonocardia</taxon>
    </lineage>
</organism>
<keyword evidence="4" id="KW-1185">Reference proteome</keyword>
<dbReference type="InterPro" id="IPR012349">
    <property type="entry name" value="Split_barrel_FMN-bd"/>
</dbReference>
<dbReference type="EMBL" id="BAAAHP010000143">
    <property type="protein sequence ID" value="GAA0948505.1"/>
    <property type="molecule type" value="Genomic_DNA"/>
</dbReference>
<accession>A0ABP4BG24</accession>
<name>A0ABP4BG24_9PSEU</name>
<evidence type="ECO:0000256" key="1">
    <source>
        <dbReference type="ARBA" id="ARBA00008710"/>
    </source>
</evidence>
<gene>
    <name evidence="3" type="ORF">GCM10009559_48200</name>
</gene>
<dbReference type="NCBIfam" id="TIGR00026">
    <property type="entry name" value="hi_GC_TIGR00026"/>
    <property type="match status" value="1"/>
</dbReference>
<sequence length="139" mass="15435">MASFNDTVIEDFRAHRGVLGGHWEGKTVLLLHIPGRKSGRVFVNPLVAAPDNGSYIVCGSAGGAPQEPQWVANLEAVDGPVTIELGADTLQARHRVVRPGRDDDWERLYGVWRDYWPDAAGYEEKTDRKFPVAVITVRR</sequence>
<dbReference type="InterPro" id="IPR004378">
    <property type="entry name" value="F420H2_quin_Rdtase"/>
</dbReference>
<dbReference type="PANTHER" id="PTHR39428:SF3">
    <property type="entry name" value="DEAZAFLAVIN-DEPENDENT NITROREDUCTASE"/>
    <property type="match status" value="1"/>
</dbReference>
<dbReference type="RefSeq" id="WP_343943809.1">
    <property type="nucleotide sequence ID" value="NZ_BAAAHP010000143.1"/>
</dbReference>
<dbReference type="PANTHER" id="PTHR39428">
    <property type="entry name" value="F420H(2)-DEPENDENT QUINONE REDUCTASE RV1261C"/>
    <property type="match status" value="1"/>
</dbReference>
<comment type="similarity">
    <text evidence="1">Belongs to the F420H(2)-dependent quinone reductase family.</text>
</comment>
<proteinExistence type="inferred from homology"/>
<comment type="caution">
    <text evidence="3">The sequence shown here is derived from an EMBL/GenBank/DDBJ whole genome shotgun (WGS) entry which is preliminary data.</text>
</comment>